<keyword evidence="6 16" id="KW-0235">DNA replication</keyword>
<keyword evidence="8 16" id="KW-0227">DNA damage</keyword>
<dbReference type="GO" id="GO:0003677">
    <property type="term" value="F:DNA binding"/>
    <property type="evidence" value="ECO:0007669"/>
    <property type="project" value="UniProtKB-UniRule"/>
</dbReference>
<protein>
    <recommendedName>
        <fullName evidence="3 15">DNA polymerase I</fullName>
        <ecNumber evidence="2 15">2.7.7.7</ecNumber>
    </recommendedName>
</protein>
<dbReference type="PRINTS" id="PR00868">
    <property type="entry name" value="DNAPOLI"/>
</dbReference>
<evidence type="ECO:0000256" key="10">
    <source>
        <dbReference type="ARBA" id="ARBA00022839"/>
    </source>
</evidence>
<dbReference type="CDD" id="cd06140">
    <property type="entry name" value="DNA_polA_I_Bacillus_like_exo"/>
    <property type="match status" value="1"/>
</dbReference>
<comment type="catalytic activity">
    <reaction evidence="14 16">
        <text>DNA(n) + a 2'-deoxyribonucleoside 5'-triphosphate = DNA(n+1) + diphosphate</text>
        <dbReference type="Rhea" id="RHEA:22508"/>
        <dbReference type="Rhea" id="RHEA-COMP:17339"/>
        <dbReference type="Rhea" id="RHEA-COMP:17340"/>
        <dbReference type="ChEBI" id="CHEBI:33019"/>
        <dbReference type="ChEBI" id="CHEBI:61560"/>
        <dbReference type="ChEBI" id="CHEBI:173112"/>
        <dbReference type="EC" id="2.7.7.7"/>
    </reaction>
</comment>
<dbReference type="NCBIfam" id="TIGR00593">
    <property type="entry name" value="pola"/>
    <property type="match status" value="1"/>
</dbReference>
<dbReference type="FunFam" id="1.20.1060.10:FF:000001">
    <property type="entry name" value="DNA polymerase I"/>
    <property type="match status" value="1"/>
</dbReference>
<dbReference type="PANTHER" id="PTHR10133">
    <property type="entry name" value="DNA POLYMERASE I"/>
    <property type="match status" value="1"/>
</dbReference>
<dbReference type="SUPFAM" id="SSF47807">
    <property type="entry name" value="5' to 3' exonuclease, C-terminal subdomain"/>
    <property type="match status" value="1"/>
</dbReference>
<proteinExistence type="inferred from homology"/>
<sequence length="956" mass="109929">MIEKTIIYNCYEKEDGRMDKEYLLLIDGSSLLSTQYYGNLPREIMFAKTNEEREAFYGKIMQTSMGIYTNAIYGFMRTFLKILREQKPTHVAVTWDLSRDTFRREIDSDYKGTRGETPSPLKEQFKLCQEILAKMNVMQFMDSKYEADDFCGSIASKLESEIPVRILTKDTDYLQLVSENTKLWLMFTTQEKADDLFKKYEIKKSTANIPDKAFELTPELVKSEYGIKPEQVADLKSLVGDKSDNIKGVAGVGEASAVPLINEYGTVENLYEHIRNLDKKQEKQIKDYWKTKLGIKRSPLTYLLKTSDTEIVGEKSAIISKKLAIIKKDIDLGELNRDSLKLNIDIENGNAEFKKLEFKSLNLKDALSHENEDENNEKKHECNIKINSIDNIEEFSELMNKVKDRIYISYTLNDSSIYSKLDLKHIIIISEEDISNVIDFEKIASEDNIKSIELLKNVMENDKVKKVIHDGKNLVTFLNKNNITVKEFDFDTAIAAYLLDSAQSKYNLTELIEKYLNEEIDGSESENEGILGSYIPKLYMILKSNIEKEKMDKLYYEVEHPLIFVLSSMESIGFNINQSMLDELKIKFDSEIQRTQKEIYELADEEFNVSSPKQLGKILFEKLDLPIIKKTKTGYSTNQEVLEKLLDKHEIIPKIMYYRQITKISSTYVEGLKNVIDEDGRIHSNFNQTVTTTGRLSSTDPNLQNIPIRHELGREIRKVFIPLQEGDTLVSCDYSQIELRVLAHIAGDENMIDAFKHHSDIHTKTASEVFKVPVEDVTSLMRSRAKAVNFGIVYGISAFSLSQDLKIPKAEAQEYMNIYFERYPKIKSYLENIVSEAEEKGYVLTILNRRRFIPEINASNKIVKALGERLAMNAPIQGSAADIIKIAMINVYNKLKESKMQSKLILQVHDELILNVKENEFEEVKKIVVDEMENAIKLSVGLDVDINSGKTWYEAK</sequence>
<dbReference type="SUPFAM" id="SSF56672">
    <property type="entry name" value="DNA/RNA polymerases"/>
    <property type="match status" value="1"/>
</dbReference>
<dbReference type="GO" id="GO:0006302">
    <property type="term" value="P:double-strand break repair"/>
    <property type="evidence" value="ECO:0007669"/>
    <property type="project" value="TreeGrafter"/>
</dbReference>
<dbReference type="Gene3D" id="3.30.70.370">
    <property type="match status" value="1"/>
</dbReference>
<keyword evidence="4 16" id="KW-0808">Transferase</keyword>
<dbReference type="Pfam" id="PF22619">
    <property type="entry name" value="DNA_polI_exo1"/>
    <property type="match status" value="1"/>
</dbReference>
<organism evidence="20 21">
    <name type="scientific">Clostridium butyricum</name>
    <dbReference type="NCBI Taxonomy" id="1492"/>
    <lineage>
        <taxon>Bacteria</taxon>
        <taxon>Bacillati</taxon>
        <taxon>Bacillota</taxon>
        <taxon>Clostridia</taxon>
        <taxon>Eubacteriales</taxon>
        <taxon>Clostridiaceae</taxon>
        <taxon>Clostridium</taxon>
    </lineage>
</organism>
<evidence type="ECO:0000256" key="14">
    <source>
        <dbReference type="ARBA" id="ARBA00049244"/>
    </source>
</evidence>
<evidence type="ECO:0000256" key="11">
    <source>
        <dbReference type="ARBA" id="ARBA00022932"/>
    </source>
</evidence>
<keyword evidence="9" id="KW-0378">Hydrolase</keyword>
<name>A0A2S7FEF4_CLOBU</name>
<dbReference type="InterPro" id="IPR020046">
    <property type="entry name" value="5-3_exonucl_a-hlix_arch_N"/>
</dbReference>
<dbReference type="Proteomes" id="UP000238081">
    <property type="component" value="Unassembled WGS sequence"/>
</dbReference>
<dbReference type="CDD" id="cd08637">
    <property type="entry name" value="DNA_pol_A_pol_I_C"/>
    <property type="match status" value="1"/>
</dbReference>
<feature type="domain" description="5'-3' exonuclease" evidence="18">
    <location>
        <begin position="19"/>
        <end position="343"/>
    </location>
</feature>
<evidence type="ECO:0000256" key="8">
    <source>
        <dbReference type="ARBA" id="ARBA00022763"/>
    </source>
</evidence>
<reference evidence="20 21" key="1">
    <citation type="submission" date="2016-01" db="EMBL/GenBank/DDBJ databases">
        <title>Characterization of the Clostridium difficile lineages that are prevalent in Hong Kong and China.</title>
        <authorList>
            <person name="Kwok J.S.-L."/>
            <person name="Lam W.-Y."/>
            <person name="Ip M."/>
            <person name="Chan T.-F."/>
            <person name="Hawkey P.M."/>
            <person name="Tsui S.K.-W."/>
        </authorList>
    </citation>
    <scope>NUCLEOTIDE SEQUENCE [LARGE SCALE GENOMIC DNA]</scope>
    <source>
        <strain evidence="20 21">300064</strain>
    </source>
</reference>
<dbReference type="SUPFAM" id="SSF88723">
    <property type="entry name" value="PIN domain-like"/>
    <property type="match status" value="1"/>
</dbReference>
<dbReference type="Gene3D" id="3.40.50.1010">
    <property type="entry name" value="5'-nuclease"/>
    <property type="match status" value="1"/>
</dbReference>
<evidence type="ECO:0000256" key="13">
    <source>
        <dbReference type="ARBA" id="ARBA00023204"/>
    </source>
</evidence>
<evidence type="ECO:0000256" key="9">
    <source>
        <dbReference type="ARBA" id="ARBA00022801"/>
    </source>
</evidence>
<dbReference type="EMBL" id="LRDH01000024">
    <property type="protein sequence ID" value="PPV17449.1"/>
    <property type="molecule type" value="Genomic_DNA"/>
</dbReference>
<dbReference type="InterPro" id="IPR043502">
    <property type="entry name" value="DNA/RNA_pol_sf"/>
</dbReference>
<evidence type="ECO:0000256" key="15">
    <source>
        <dbReference type="NCBIfam" id="TIGR00593"/>
    </source>
</evidence>
<dbReference type="EC" id="2.7.7.7" evidence="2 15"/>
<dbReference type="GO" id="GO:0008408">
    <property type="term" value="F:3'-5' exonuclease activity"/>
    <property type="evidence" value="ECO:0007669"/>
    <property type="project" value="InterPro"/>
</dbReference>
<evidence type="ECO:0000313" key="21">
    <source>
        <dbReference type="Proteomes" id="UP000238081"/>
    </source>
</evidence>
<comment type="subunit">
    <text evidence="16">Single-chain monomer with multiple functions.</text>
</comment>
<dbReference type="CDD" id="cd09898">
    <property type="entry name" value="H3TH_53EXO"/>
    <property type="match status" value="1"/>
</dbReference>
<dbReference type="SMART" id="SM00279">
    <property type="entry name" value="HhH2"/>
    <property type="match status" value="1"/>
</dbReference>
<dbReference type="InterPro" id="IPR002421">
    <property type="entry name" value="5-3_exonuclease"/>
</dbReference>
<evidence type="ECO:0000256" key="12">
    <source>
        <dbReference type="ARBA" id="ARBA00023125"/>
    </source>
</evidence>
<evidence type="ECO:0000256" key="2">
    <source>
        <dbReference type="ARBA" id="ARBA00012417"/>
    </source>
</evidence>
<keyword evidence="7" id="KW-0540">Nuclease</keyword>
<dbReference type="GO" id="GO:0006261">
    <property type="term" value="P:DNA-templated DNA replication"/>
    <property type="evidence" value="ECO:0007669"/>
    <property type="project" value="UniProtKB-UniRule"/>
</dbReference>
<dbReference type="InterPro" id="IPR008918">
    <property type="entry name" value="HhH2"/>
</dbReference>
<dbReference type="InterPro" id="IPR012337">
    <property type="entry name" value="RNaseH-like_sf"/>
</dbReference>
<dbReference type="GO" id="GO:0008409">
    <property type="term" value="F:5'-3' exonuclease activity"/>
    <property type="evidence" value="ECO:0007669"/>
    <property type="project" value="InterPro"/>
</dbReference>
<dbReference type="InterPro" id="IPR036397">
    <property type="entry name" value="RNaseH_sf"/>
</dbReference>
<dbReference type="AlphaFoldDB" id="A0A2S7FEF4"/>
<evidence type="ECO:0000256" key="5">
    <source>
        <dbReference type="ARBA" id="ARBA00022695"/>
    </source>
</evidence>
<dbReference type="Gene3D" id="1.10.150.20">
    <property type="entry name" value="5' to 3' exonuclease, C-terminal subdomain"/>
    <property type="match status" value="2"/>
</dbReference>
<comment type="similarity">
    <text evidence="1 16">Belongs to the DNA polymerase type-A family.</text>
</comment>
<dbReference type="PANTHER" id="PTHR10133:SF27">
    <property type="entry name" value="DNA POLYMERASE NU"/>
    <property type="match status" value="1"/>
</dbReference>
<dbReference type="FunFam" id="1.10.150.20:FF:000002">
    <property type="entry name" value="DNA polymerase I"/>
    <property type="match status" value="1"/>
</dbReference>
<dbReference type="InterPro" id="IPR002562">
    <property type="entry name" value="3'-5'_exonuclease_dom"/>
</dbReference>
<evidence type="ECO:0000256" key="16">
    <source>
        <dbReference type="RuleBase" id="RU004460"/>
    </source>
</evidence>
<dbReference type="RefSeq" id="WP_043664539.1">
    <property type="nucleotide sequence ID" value="NZ_JSEG01000012.1"/>
</dbReference>
<keyword evidence="12 16" id="KW-0238">DNA-binding</keyword>
<dbReference type="Pfam" id="PF02739">
    <property type="entry name" value="5_3_exonuc_N"/>
    <property type="match status" value="1"/>
</dbReference>
<dbReference type="InterPro" id="IPR002298">
    <property type="entry name" value="DNA_polymerase_A"/>
</dbReference>
<dbReference type="Pfam" id="PF00476">
    <property type="entry name" value="DNA_pol_A"/>
    <property type="match status" value="1"/>
</dbReference>
<dbReference type="SMART" id="SM00475">
    <property type="entry name" value="53EXOc"/>
    <property type="match status" value="1"/>
</dbReference>
<comment type="caution">
    <text evidence="20">The sequence shown here is derived from an EMBL/GenBank/DDBJ whole genome shotgun (WGS) entry which is preliminary data.</text>
</comment>
<gene>
    <name evidence="16" type="primary">polA</name>
    <name evidence="20" type="ORF">AWN73_07990</name>
</gene>
<dbReference type="NCBIfam" id="NF004397">
    <property type="entry name" value="PRK05755.1"/>
    <property type="match status" value="1"/>
</dbReference>
<keyword evidence="11 16" id="KW-0239">DNA-directed DNA polymerase</keyword>
<dbReference type="GO" id="GO:0003887">
    <property type="term" value="F:DNA-directed DNA polymerase activity"/>
    <property type="evidence" value="ECO:0007669"/>
    <property type="project" value="UniProtKB-UniRule"/>
</dbReference>
<evidence type="ECO:0000256" key="7">
    <source>
        <dbReference type="ARBA" id="ARBA00022722"/>
    </source>
</evidence>
<feature type="domain" description="3'-5' exonuclease" evidence="17">
    <location>
        <begin position="386"/>
        <end position="559"/>
    </location>
</feature>
<evidence type="ECO:0000256" key="3">
    <source>
        <dbReference type="ARBA" id="ARBA00020311"/>
    </source>
</evidence>
<dbReference type="InterPro" id="IPR054690">
    <property type="entry name" value="DNA_polI_exonuclease"/>
</dbReference>
<dbReference type="InterPro" id="IPR019760">
    <property type="entry name" value="DNA-dir_DNA_pol_A_CS"/>
</dbReference>
<dbReference type="InterPro" id="IPR036279">
    <property type="entry name" value="5-3_exonuclease_C_sf"/>
</dbReference>
<dbReference type="CDD" id="cd09859">
    <property type="entry name" value="PIN_53EXO"/>
    <property type="match status" value="1"/>
</dbReference>
<dbReference type="PROSITE" id="PS00447">
    <property type="entry name" value="DNA_POLYMERASE_A"/>
    <property type="match status" value="1"/>
</dbReference>
<keyword evidence="10" id="KW-0269">Exonuclease</keyword>
<evidence type="ECO:0000256" key="1">
    <source>
        <dbReference type="ARBA" id="ARBA00007705"/>
    </source>
</evidence>
<dbReference type="InterPro" id="IPR018320">
    <property type="entry name" value="DNA_polymerase_1"/>
</dbReference>
<evidence type="ECO:0000313" key="20">
    <source>
        <dbReference type="EMBL" id="PPV17449.1"/>
    </source>
</evidence>
<evidence type="ECO:0000259" key="18">
    <source>
        <dbReference type="SMART" id="SM00475"/>
    </source>
</evidence>
<evidence type="ECO:0000256" key="6">
    <source>
        <dbReference type="ARBA" id="ARBA00022705"/>
    </source>
</evidence>
<feature type="domain" description="DNA-directed DNA polymerase family A palm" evidence="19">
    <location>
        <begin position="713"/>
        <end position="920"/>
    </location>
</feature>
<evidence type="ECO:0000256" key="4">
    <source>
        <dbReference type="ARBA" id="ARBA00022679"/>
    </source>
</evidence>
<dbReference type="SMART" id="SM00474">
    <property type="entry name" value="35EXOc"/>
    <property type="match status" value="1"/>
</dbReference>
<dbReference type="SUPFAM" id="SSF53098">
    <property type="entry name" value="Ribonuclease H-like"/>
    <property type="match status" value="1"/>
</dbReference>
<keyword evidence="5 16" id="KW-0548">Nucleotidyltransferase</keyword>
<dbReference type="InterPro" id="IPR029060">
    <property type="entry name" value="PIN-like_dom_sf"/>
</dbReference>
<evidence type="ECO:0000259" key="17">
    <source>
        <dbReference type="SMART" id="SM00474"/>
    </source>
</evidence>
<dbReference type="Pfam" id="PF01367">
    <property type="entry name" value="5_3_exonuc"/>
    <property type="match status" value="1"/>
</dbReference>
<dbReference type="InterPro" id="IPR001098">
    <property type="entry name" value="DNA-dir_DNA_pol_A_palm_dom"/>
</dbReference>
<keyword evidence="13 16" id="KW-0234">DNA repair</keyword>
<accession>A0A2S7FEF4</accession>
<dbReference type="SMART" id="SM00482">
    <property type="entry name" value="POLAc"/>
    <property type="match status" value="1"/>
</dbReference>
<evidence type="ECO:0000259" key="19">
    <source>
        <dbReference type="SMART" id="SM00482"/>
    </source>
</evidence>
<dbReference type="InterPro" id="IPR020045">
    <property type="entry name" value="DNA_polI_H3TH"/>
</dbReference>
<dbReference type="Gene3D" id="3.30.420.10">
    <property type="entry name" value="Ribonuclease H-like superfamily/Ribonuclease H"/>
    <property type="match status" value="1"/>
</dbReference>
<dbReference type="Gene3D" id="1.20.1060.10">
    <property type="entry name" value="Taq DNA Polymerase, Chain T, domain 4"/>
    <property type="match status" value="1"/>
</dbReference>